<feature type="binding site" evidence="18">
    <location>
        <position position="125"/>
    </location>
    <ligand>
        <name>K(+)</name>
        <dbReference type="ChEBI" id="CHEBI:29103"/>
    </ligand>
</feature>
<reference evidence="22 23" key="1">
    <citation type="submission" date="2019-02" db="EMBL/GenBank/DDBJ databases">
        <title>Prokaryotic population dynamics and viral predation in marine succession experiment using metagenomics: the confinement effect.</title>
        <authorList>
            <person name="Haro-Moreno J.M."/>
            <person name="Rodriguez-Valera F."/>
            <person name="Lopez-Perez M."/>
        </authorList>
    </citation>
    <scope>NUCLEOTIDE SEQUENCE [LARGE SCALE GENOMIC DNA]</scope>
    <source>
        <strain evidence="22">MED-G169</strain>
    </source>
</reference>
<dbReference type="GO" id="GO:0052856">
    <property type="term" value="F:NAD(P)HX epimerase activity"/>
    <property type="evidence" value="ECO:0007669"/>
    <property type="project" value="UniProtKB-UniRule"/>
</dbReference>
<comment type="caution">
    <text evidence="22">The sequence shown here is derived from an EMBL/GenBank/DDBJ whole genome shotgun (WGS) entry which is preliminary data.</text>
</comment>
<gene>
    <name evidence="17" type="primary">nnrD</name>
    <name evidence="18" type="synonym">nnrE</name>
    <name evidence="22" type="ORF">EVB02_01855</name>
</gene>
<feature type="binding site" evidence="17">
    <location>
        <position position="371"/>
    </location>
    <ligand>
        <name>(6S)-NADPHX</name>
        <dbReference type="ChEBI" id="CHEBI:64076"/>
    </ligand>
</feature>
<keyword evidence="10 17" id="KW-0520">NAD</keyword>
<dbReference type="HAMAP" id="MF_01966">
    <property type="entry name" value="NADHX_epimerase"/>
    <property type="match status" value="1"/>
</dbReference>
<evidence type="ECO:0000256" key="11">
    <source>
        <dbReference type="ARBA" id="ARBA00023235"/>
    </source>
</evidence>
<feature type="binding site" evidence="17">
    <location>
        <begin position="408"/>
        <end position="412"/>
    </location>
    <ligand>
        <name>AMP</name>
        <dbReference type="ChEBI" id="CHEBI:456215"/>
    </ligand>
</feature>
<evidence type="ECO:0000256" key="4">
    <source>
        <dbReference type="ARBA" id="ARBA00009524"/>
    </source>
</evidence>
<evidence type="ECO:0000256" key="13">
    <source>
        <dbReference type="ARBA" id="ARBA00023268"/>
    </source>
</evidence>
<keyword evidence="13" id="KW-0511">Multifunctional enzyme</keyword>
<feature type="binding site" evidence="18">
    <location>
        <position position="161"/>
    </location>
    <ligand>
        <name>K(+)</name>
        <dbReference type="ChEBI" id="CHEBI:29103"/>
    </ligand>
</feature>
<evidence type="ECO:0000259" key="21">
    <source>
        <dbReference type="PROSITE" id="PS51385"/>
    </source>
</evidence>
<evidence type="ECO:0000256" key="9">
    <source>
        <dbReference type="ARBA" id="ARBA00022958"/>
    </source>
</evidence>
<dbReference type="NCBIfam" id="TIGR00197">
    <property type="entry name" value="yjeF_nterm"/>
    <property type="match status" value="1"/>
</dbReference>
<comment type="function">
    <text evidence="14 19">Bifunctional enzyme that catalyzes the epimerization of the S- and R-forms of NAD(P)HX and the dehydration of the S-form of NAD(P)HX at the expense of ADP, which is converted to AMP. This allows the repair of both epimers of NAD(P)HX, a damaged form of NAD(P)H that is a result of enzymatic or heat-dependent hydration.</text>
</comment>
<comment type="catalytic activity">
    <reaction evidence="2 18 19">
        <text>(6R)-NADPHX = (6S)-NADPHX</text>
        <dbReference type="Rhea" id="RHEA:32227"/>
        <dbReference type="ChEBI" id="CHEBI:64076"/>
        <dbReference type="ChEBI" id="CHEBI:64077"/>
        <dbReference type="EC" id="5.1.99.6"/>
    </reaction>
</comment>
<evidence type="ECO:0000256" key="12">
    <source>
        <dbReference type="ARBA" id="ARBA00023239"/>
    </source>
</evidence>
<dbReference type="SUPFAM" id="SSF53613">
    <property type="entry name" value="Ribokinase-like"/>
    <property type="match status" value="1"/>
</dbReference>
<dbReference type="GO" id="GO:0110051">
    <property type="term" value="P:metabolite repair"/>
    <property type="evidence" value="ECO:0007669"/>
    <property type="project" value="TreeGrafter"/>
</dbReference>
<comment type="caution">
    <text evidence="18">Lacks conserved residue(s) required for the propagation of feature annotation.</text>
</comment>
<comment type="catalytic activity">
    <reaction evidence="1 18 19">
        <text>(6R)-NADHX = (6S)-NADHX</text>
        <dbReference type="Rhea" id="RHEA:32215"/>
        <dbReference type="ChEBI" id="CHEBI:64074"/>
        <dbReference type="ChEBI" id="CHEBI:64075"/>
        <dbReference type="EC" id="5.1.99.6"/>
    </reaction>
</comment>
<dbReference type="GO" id="GO:0046496">
    <property type="term" value="P:nicotinamide nucleotide metabolic process"/>
    <property type="evidence" value="ECO:0007669"/>
    <property type="project" value="UniProtKB-UniRule"/>
</dbReference>
<evidence type="ECO:0000256" key="3">
    <source>
        <dbReference type="ARBA" id="ARBA00006001"/>
    </source>
</evidence>
<feature type="binding site" evidence="17">
    <location>
        <position position="439"/>
    </location>
    <ligand>
        <name>(6S)-NADPHX</name>
        <dbReference type="ChEBI" id="CHEBI:64076"/>
    </ligand>
</feature>
<dbReference type="HAMAP" id="MF_01965">
    <property type="entry name" value="NADHX_dehydratase"/>
    <property type="match status" value="1"/>
</dbReference>
<feature type="binding site" evidence="17">
    <location>
        <position position="321"/>
    </location>
    <ligand>
        <name>(6S)-NADPHX</name>
        <dbReference type="ChEBI" id="CHEBI:64076"/>
    </ligand>
</feature>
<feature type="domain" description="YjeF N-terminal" evidence="21">
    <location>
        <begin position="13"/>
        <end position="215"/>
    </location>
</feature>
<sequence length="502" mass="54089">MEKNNKIFKTEQIKIIEQTYCGSDIDQQLILMERAAKSVIQNLIKKFGKPEKLYVFCGHSNNGADGYLCALIGYEMDISVTIIEETNVKKRSSLAERARRKCLELNITPKPFNNSYLLDKGIIIDALVGSGLTGAVRGDIQEIIKFVNQQGVPVISIDLPSGIVANTGHIPSVAVKADLTVCLIALKPGLLSGKAKEYLGELVVDNLGIDLCGYPNIRNFGQVLDIDQAIENLPKRRANFHKYDAGLCVIVGGDFGMGGAPIISAEGSMRIGTGLTRIVTRPDHMIACLVRNPECLVNGITTIHEARRLIARATAIVIGPGLGKSPWSKKMLRIFMDADVPIILDADALSLIAEKELTFNYKAKEIIITPHTGEAAKLLGCSASDVEENRYEAVNKLQSVFGGVVLLKGPGSVLSSIHTHELFVCPYGNASLATAGSGDLLSGVIGGLVAQGKSIQEAAEIGVSIHSYASDMALHEHADKGLIATDLLAYMRRIINGQQLNY</sequence>
<evidence type="ECO:0000256" key="8">
    <source>
        <dbReference type="ARBA" id="ARBA00022857"/>
    </source>
</evidence>
<evidence type="ECO:0000256" key="17">
    <source>
        <dbReference type="HAMAP-Rule" id="MF_01965"/>
    </source>
</evidence>
<dbReference type="GO" id="GO:0052855">
    <property type="term" value="F:ADP-dependent NAD(P)H-hydrate dehydratase activity"/>
    <property type="evidence" value="ECO:0007669"/>
    <property type="project" value="UniProtKB-UniRule"/>
</dbReference>
<keyword evidence="6 17" id="KW-0547">Nucleotide-binding</keyword>
<comment type="similarity">
    <text evidence="3 19">In the N-terminal section; belongs to the NnrE/AIBP family.</text>
</comment>
<evidence type="ECO:0000256" key="18">
    <source>
        <dbReference type="HAMAP-Rule" id="MF_01966"/>
    </source>
</evidence>
<dbReference type="PROSITE" id="PS51383">
    <property type="entry name" value="YJEF_C_3"/>
    <property type="match status" value="1"/>
</dbReference>
<dbReference type="SUPFAM" id="SSF64153">
    <property type="entry name" value="YjeF N-terminal domain-like"/>
    <property type="match status" value="1"/>
</dbReference>
<dbReference type="Pfam" id="PF01256">
    <property type="entry name" value="Carb_kinase"/>
    <property type="match status" value="1"/>
</dbReference>
<dbReference type="InterPro" id="IPR029056">
    <property type="entry name" value="Ribokinase-like"/>
</dbReference>
<feature type="binding site" evidence="17">
    <location>
        <position position="438"/>
    </location>
    <ligand>
        <name>AMP</name>
        <dbReference type="ChEBI" id="CHEBI:456215"/>
    </ligand>
</feature>
<comment type="similarity">
    <text evidence="4 19">In the C-terminal section; belongs to the NnrD/CARKD family.</text>
</comment>
<dbReference type="PANTHER" id="PTHR12592">
    <property type="entry name" value="ATP-DEPENDENT (S)-NAD(P)H-HYDRATE DEHYDRATASE FAMILY MEMBER"/>
    <property type="match status" value="1"/>
</dbReference>
<feature type="binding site" evidence="18">
    <location>
        <begin position="61"/>
        <end position="65"/>
    </location>
    <ligand>
        <name>(6S)-NADPHX</name>
        <dbReference type="ChEBI" id="CHEBI:64076"/>
    </ligand>
</feature>
<comment type="function">
    <text evidence="18">Catalyzes the epimerization of the S- and R-forms of NAD(P)HX, a damaged form of NAD(P)H that is a result of enzymatic or heat-dependent hydration. This is a prerequisite for the S-specific NAD(P)H-hydrate dehydratase to allow the repair of both epimers of NAD(P)HX.</text>
</comment>
<feature type="binding site" evidence="18">
    <location>
        <position position="158"/>
    </location>
    <ligand>
        <name>(6S)-NADPHX</name>
        <dbReference type="ChEBI" id="CHEBI:64076"/>
    </ligand>
</feature>
<evidence type="ECO:0000313" key="22">
    <source>
        <dbReference type="EMBL" id="RZO07150.1"/>
    </source>
</evidence>
<evidence type="ECO:0000256" key="19">
    <source>
        <dbReference type="PIRNR" id="PIRNR017184"/>
    </source>
</evidence>
<comment type="subunit">
    <text evidence="17">Homotetramer.</text>
</comment>
<feature type="binding site" evidence="17">
    <location>
        <position position="260"/>
    </location>
    <ligand>
        <name>(6S)-NADPHX</name>
        <dbReference type="ChEBI" id="CHEBI:64076"/>
    </ligand>
</feature>
<dbReference type="InterPro" id="IPR004443">
    <property type="entry name" value="YjeF_N_dom"/>
</dbReference>
<comment type="cofactor">
    <cofactor evidence="18 19">
        <name>K(+)</name>
        <dbReference type="ChEBI" id="CHEBI:29103"/>
    </cofactor>
    <text evidence="18 19">Binds 1 potassium ion per subunit.</text>
</comment>
<dbReference type="CDD" id="cd01171">
    <property type="entry name" value="YXKO-related"/>
    <property type="match status" value="1"/>
</dbReference>
<dbReference type="Gene3D" id="3.40.1190.20">
    <property type="match status" value="1"/>
</dbReference>
<dbReference type="PIRSF" id="PIRSF017184">
    <property type="entry name" value="Nnr"/>
    <property type="match status" value="1"/>
</dbReference>
<evidence type="ECO:0000256" key="16">
    <source>
        <dbReference type="ARBA" id="ARBA00049209"/>
    </source>
</evidence>
<comment type="catalytic activity">
    <reaction evidence="16 17 19">
        <text>(6S)-NADPHX + ADP = AMP + phosphate + NADPH + H(+)</text>
        <dbReference type="Rhea" id="RHEA:32235"/>
        <dbReference type="ChEBI" id="CHEBI:15378"/>
        <dbReference type="ChEBI" id="CHEBI:43474"/>
        <dbReference type="ChEBI" id="CHEBI:57783"/>
        <dbReference type="ChEBI" id="CHEBI:64076"/>
        <dbReference type="ChEBI" id="CHEBI:456215"/>
        <dbReference type="ChEBI" id="CHEBI:456216"/>
        <dbReference type="EC" id="4.2.1.136"/>
    </reaction>
</comment>
<dbReference type="NCBIfam" id="TIGR00196">
    <property type="entry name" value="yjeF_cterm"/>
    <property type="match status" value="1"/>
</dbReference>
<evidence type="ECO:0000313" key="23">
    <source>
        <dbReference type="Proteomes" id="UP000318148"/>
    </source>
</evidence>
<accession>A0A520LMI3</accession>
<dbReference type="AlphaFoldDB" id="A0A520LMI3"/>
<dbReference type="EC" id="4.2.1.136" evidence="19"/>
<keyword evidence="7 17" id="KW-0067">ATP-binding</keyword>
<dbReference type="Gene3D" id="3.40.50.10260">
    <property type="entry name" value="YjeF N-terminal domain"/>
    <property type="match status" value="1"/>
</dbReference>
<dbReference type="Proteomes" id="UP000318148">
    <property type="component" value="Unassembled WGS sequence"/>
</dbReference>
<keyword evidence="5 18" id="KW-0479">Metal-binding</keyword>
<evidence type="ECO:0000256" key="2">
    <source>
        <dbReference type="ARBA" id="ARBA00000909"/>
    </source>
</evidence>
<protein>
    <recommendedName>
        <fullName evidence="19">Bifunctional NAD(P)H-hydrate repair enzyme</fullName>
    </recommendedName>
    <alternativeName>
        <fullName evidence="19">Nicotinamide nucleotide repair protein</fullName>
    </alternativeName>
    <domain>
        <recommendedName>
            <fullName evidence="19">ADP-dependent (S)-NAD(P)H-hydrate dehydratase</fullName>
            <ecNumber evidence="19">4.2.1.136</ecNumber>
        </recommendedName>
        <alternativeName>
            <fullName evidence="19">ADP-dependent NAD(P)HX dehydratase</fullName>
        </alternativeName>
    </domain>
    <domain>
        <recommendedName>
            <fullName evidence="19">NAD(P)H-hydrate epimerase</fullName>
            <ecNumber evidence="19">5.1.99.6</ecNumber>
        </recommendedName>
    </domain>
</protein>
<keyword evidence="9 18" id="KW-0630">Potassium</keyword>
<organism evidence="22 23">
    <name type="scientific">SAR92 clade bacterium</name>
    <dbReference type="NCBI Taxonomy" id="2315479"/>
    <lineage>
        <taxon>Bacteria</taxon>
        <taxon>Pseudomonadati</taxon>
        <taxon>Pseudomonadota</taxon>
        <taxon>Gammaproteobacteria</taxon>
        <taxon>Cellvibrionales</taxon>
        <taxon>Porticoccaceae</taxon>
        <taxon>SAR92 clade</taxon>
    </lineage>
</organism>
<comment type="cofactor">
    <cofactor evidence="17">
        <name>Mg(2+)</name>
        <dbReference type="ChEBI" id="CHEBI:18420"/>
    </cofactor>
</comment>
<feature type="domain" description="YjeF C-terminal" evidence="20">
    <location>
        <begin position="225"/>
        <end position="498"/>
    </location>
</feature>
<dbReference type="InterPro" id="IPR036652">
    <property type="entry name" value="YjeF_N_dom_sf"/>
</dbReference>
<dbReference type="InterPro" id="IPR030677">
    <property type="entry name" value="Nnr"/>
</dbReference>
<keyword evidence="12 17" id="KW-0456">Lyase</keyword>
<dbReference type="EMBL" id="SHBO01000015">
    <property type="protein sequence ID" value="RZO07150.1"/>
    <property type="molecule type" value="Genomic_DNA"/>
</dbReference>
<evidence type="ECO:0000256" key="7">
    <source>
        <dbReference type="ARBA" id="ARBA00022840"/>
    </source>
</evidence>
<comment type="similarity">
    <text evidence="18">Belongs to the NnrE/AIBP family.</text>
</comment>
<evidence type="ECO:0000256" key="1">
    <source>
        <dbReference type="ARBA" id="ARBA00000013"/>
    </source>
</evidence>
<evidence type="ECO:0000256" key="6">
    <source>
        <dbReference type="ARBA" id="ARBA00022741"/>
    </source>
</evidence>
<name>A0A520LMI3_9GAMM</name>
<dbReference type="GO" id="GO:0046872">
    <property type="term" value="F:metal ion binding"/>
    <property type="evidence" value="ECO:0007669"/>
    <property type="project" value="UniProtKB-UniRule"/>
</dbReference>
<keyword evidence="11 18" id="KW-0413">Isomerase</keyword>
<evidence type="ECO:0000256" key="14">
    <source>
        <dbReference type="ARBA" id="ARBA00025153"/>
    </source>
</evidence>
<dbReference type="EC" id="5.1.99.6" evidence="19"/>
<feature type="binding site" evidence="18">
    <location>
        <position position="62"/>
    </location>
    <ligand>
        <name>K(+)</name>
        <dbReference type="ChEBI" id="CHEBI:29103"/>
    </ligand>
</feature>
<evidence type="ECO:0000256" key="5">
    <source>
        <dbReference type="ARBA" id="ARBA00022723"/>
    </source>
</evidence>
<proteinExistence type="inferred from homology"/>
<dbReference type="Pfam" id="PF03853">
    <property type="entry name" value="YjeF_N"/>
    <property type="match status" value="1"/>
</dbReference>
<keyword evidence="8 17" id="KW-0521">NADP</keyword>
<dbReference type="InterPro" id="IPR000631">
    <property type="entry name" value="CARKD"/>
</dbReference>
<feature type="binding site" evidence="18">
    <location>
        <begin position="129"/>
        <end position="135"/>
    </location>
    <ligand>
        <name>(6S)-NADPHX</name>
        <dbReference type="ChEBI" id="CHEBI:64076"/>
    </ligand>
</feature>
<comment type="function">
    <text evidence="17">Catalyzes the dehydration of the S-form of NAD(P)HX at the expense of ADP, which is converted to AMP. Together with NAD(P)HX epimerase, which catalyzes the epimerization of the S- and R-forms, the enzyme allows the repair of both epimers of NAD(P)HX, a damaged form of NAD(P)H that is a result of enzymatic or heat-dependent hydration.</text>
</comment>
<comment type="similarity">
    <text evidence="17">Belongs to the NnrD/CARKD family.</text>
</comment>
<evidence type="ECO:0000256" key="10">
    <source>
        <dbReference type="ARBA" id="ARBA00023027"/>
    </source>
</evidence>
<evidence type="ECO:0000259" key="20">
    <source>
        <dbReference type="PROSITE" id="PS51383"/>
    </source>
</evidence>
<dbReference type="GO" id="GO:0005524">
    <property type="term" value="F:ATP binding"/>
    <property type="evidence" value="ECO:0007669"/>
    <property type="project" value="UniProtKB-UniRule"/>
</dbReference>
<comment type="catalytic activity">
    <reaction evidence="15 17 19">
        <text>(6S)-NADHX + ADP = AMP + phosphate + NADH + H(+)</text>
        <dbReference type="Rhea" id="RHEA:32223"/>
        <dbReference type="ChEBI" id="CHEBI:15378"/>
        <dbReference type="ChEBI" id="CHEBI:43474"/>
        <dbReference type="ChEBI" id="CHEBI:57945"/>
        <dbReference type="ChEBI" id="CHEBI:64074"/>
        <dbReference type="ChEBI" id="CHEBI:456215"/>
        <dbReference type="ChEBI" id="CHEBI:456216"/>
        <dbReference type="EC" id="4.2.1.136"/>
    </reaction>
</comment>
<evidence type="ECO:0000256" key="15">
    <source>
        <dbReference type="ARBA" id="ARBA00048238"/>
    </source>
</evidence>
<dbReference type="PANTHER" id="PTHR12592:SF0">
    <property type="entry name" value="ATP-DEPENDENT (S)-NAD(P)H-HYDRATE DEHYDRATASE"/>
    <property type="match status" value="1"/>
</dbReference>
<dbReference type="PROSITE" id="PS51385">
    <property type="entry name" value="YJEF_N"/>
    <property type="match status" value="1"/>
</dbReference>